<dbReference type="AlphaFoldDB" id="A0A3N2RDU0"/>
<organism evidence="2 3">
    <name type="scientific">Lysobacter enzymogenes</name>
    <dbReference type="NCBI Taxonomy" id="69"/>
    <lineage>
        <taxon>Bacteria</taxon>
        <taxon>Pseudomonadati</taxon>
        <taxon>Pseudomonadota</taxon>
        <taxon>Gammaproteobacteria</taxon>
        <taxon>Lysobacterales</taxon>
        <taxon>Lysobacteraceae</taxon>
        <taxon>Lysobacter</taxon>
    </lineage>
</organism>
<gene>
    <name evidence="2" type="ORF">D9T17_18075</name>
</gene>
<proteinExistence type="predicted"/>
<feature type="region of interest" description="Disordered" evidence="1">
    <location>
        <begin position="54"/>
        <end position="74"/>
    </location>
</feature>
<name>A0A3N2RDU0_LYSEN</name>
<sequence length="154" mass="17022">MGFSCLKLGHDRRCACVGRVANTRPERGIRPPFVCGFEPPDTPPAAFRAVRVPRPRTGVPRMPRKPDPTPPQEGVVMSVDAFKALSAFQQELHGIVRTLQPEVLIEIGYPPGQDHRLLREVFQALARRLDPVMDACVWTPTGDGSSPTAPRQLH</sequence>
<dbReference type="Proteomes" id="UP000275910">
    <property type="component" value="Unassembled WGS sequence"/>
</dbReference>
<evidence type="ECO:0000313" key="2">
    <source>
        <dbReference type="EMBL" id="ROU05601.1"/>
    </source>
</evidence>
<comment type="caution">
    <text evidence="2">The sequence shown here is derived from an EMBL/GenBank/DDBJ whole genome shotgun (WGS) entry which is preliminary data.</text>
</comment>
<protein>
    <submittedName>
        <fullName evidence="2">Uncharacterized protein</fullName>
    </submittedName>
</protein>
<reference evidence="2 3" key="1">
    <citation type="submission" date="2018-10" db="EMBL/GenBank/DDBJ databases">
        <title>The genome of Lysobacter enzymogenes OH11.</title>
        <authorList>
            <person name="Liu F."/>
            <person name="Zhao Y."/>
            <person name="Qian G."/>
            <person name="Chen Y."/>
            <person name="Xu H."/>
        </authorList>
    </citation>
    <scope>NUCLEOTIDE SEQUENCE [LARGE SCALE GENOMIC DNA]</scope>
    <source>
        <strain evidence="2 3">OH11</strain>
    </source>
</reference>
<evidence type="ECO:0000313" key="3">
    <source>
        <dbReference type="Proteomes" id="UP000275910"/>
    </source>
</evidence>
<accession>A0A3N2RDU0</accession>
<evidence type="ECO:0000256" key="1">
    <source>
        <dbReference type="SAM" id="MobiDB-lite"/>
    </source>
</evidence>
<dbReference type="EMBL" id="RCTY01000044">
    <property type="protein sequence ID" value="ROU05601.1"/>
    <property type="molecule type" value="Genomic_DNA"/>
</dbReference>